<dbReference type="PIRSF" id="PIRSF000401">
    <property type="entry name" value="RPL11_MTase"/>
    <property type="match status" value="1"/>
</dbReference>
<evidence type="ECO:0000313" key="7">
    <source>
        <dbReference type="Proteomes" id="UP000036951"/>
    </source>
</evidence>
<dbReference type="InterPro" id="IPR004498">
    <property type="entry name" value="Ribosomal_PrmA_MeTrfase"/>
</dbReference>
<dbReference type="OrthoDB" id="9785995at2"/>
<dbReference type="InterPro" id="IPR029063">
    <property type="entry name" value="SAM-dependent_MTases_sf"/>
</dbReference>
<dbReference type="Gene3D" id="3.40.50.150">
    <property type="entry name" value="Vaccinia Virus protein VP39"/>
    <property type="match status" value="1"/>
</dbReference>
<dbReference type="SUPFAM" id="SSF53335">
    <property type="entry name" value="S-adenosyl-L-methionine-dependent methyltransferases"/>
    <property type="match status" value="1"/>
</dbReference>
<comment type="caution">
    <text evidence="6">The sequence shown here is derived from an EMBL/GenBank/DDBJ whole genome shotgun (WGS) entry which is preliminary data.</text>
</comment>
<protein>
    <recommendedName>
        <fullName evidence="8">Ribosomal protein L11 methyltransferase</fullName>
    </recommendedName>
</protein>
<dbReference type="Pfam" id="PF06325">
    <property type="entry name" value="PrmA"/>
    <property type="match status" value="1"/>
</dbReference>
<evidence type="ECO:0000256" key="4">
    <source>
        <dbReference type="ARBA" id="ARBA00022679"/>
    </source>
</evidence>
<reference evidence="6 7" key="1">
    <citation type="submission" date="2015-06" db="EMBL/GenBank/DDBJ databases">
        <title>Prevotella sp. 109, sp. nov., a novel member of the family Prevotellaceae isolated from human faeces.</title>
        <authorList>
            <person name="Shkoporov A.N."/>
            <person name="Chaplin A.V."/>
            <person name="Kafarskaia L.I."/>
            <person name="Efimov B.A."/>
        </authorList>
    </citation>
    <scope>NUCLEOTIDE SEQUENCE [LARGE SCALE GENOMIC DNA]</scope>
    <source>
        <strain evidence="6 7">109</strain>
    </source>
</reference>
<dbReference type="GO" id="GO:0032259">
    <property type="term" value="P:methylation"/>
    <property type="evidence" value="ECO:0007669"/>
    <property type="project" value="UniProtKB-KW"/>
</dbReference>
<evidence type="ECO:0000256" key="1">
    <source>
        <dbReference type="ARBA" id="ARBA00009741"/>
    </source>
</evidence>
<dbReference type="PANTHER" id="PTHR43648:SF1">
    <property type="entry name" value="ELECTRON TRANSFER FLAVOPROTEIN BETA SUBUNIT LYSINE METHYLTRANSFERASE"/>
    <property type="match status" value="1"/>
</dbReference>
<keyword evidence="2" id="KW-0963">Cytoplasm</keyword>
<organism evidence="6 7">
    <name type="scientific">Xylanibacter rarus</name>
    <dbReference type="NCBI Taxonomy" id="1676614"/>
    <lineage>
        <taxon>Bacteria</taxon>
        <taxon>Pseudomonadati</taxon>
        <taxon>Bacteroidota</taxon>
        <taxon>Bacteroidia</taxon>
        <taxon>Bacteroidales</taxon>
        <taxon>Prevotellaceae</taxon>
        <taxon>Xylanibacter</taxon>
    </lineage>
</organism>
<sequence>MKYLEVKFCITDNQGQNIDDEMLLQAAKDILCDFAGNAGFESFEDVMSTVTGYVQTQNFNKEVLDECLNNFPIDDIQITYNVEDAEDKNWNAAWEEQGFKPILIENKCIIHDKNNVPQLVEDENLLNITIDTEQAFGTGNHETTYMIINELFNTELKDKLFLDCGCGTGILSIVASKLGAKAVTAYDIDEWSVRNTTHNCTLNNVENVSVLLGDSNVLKDIKDKYDVITANINRNILLADMHMFKQKMSAGAVLILSGFYTSDTEILVEKAKSFKLTLIDNNSKNDWCMLKFKNLD</sequence>
<dbReference type="CDD" id="cd02440">
    <property type="entry name" value="AdoMet_MTases"/>
    <property type="match status" value="1"/>
</dbReference>
<dbReference type="InterPro" id="IPR050078">
    <property type="entry name" value="Ribosomal_L11_MeTrfase_PrmA"/>
</dbReference>
<evidence type="ECO:0000313" key="6">
    <source>
        <dbReference type="EMBL" id="KOO68895.1"/>
    </source>
</evidence>
<evidence type="ECO:0000256" key="3">
    <source>
        <dbReference type="ARBA" id="ARBA00022603"/>
    </source>
</evidence>
<dbReference type="RefSeq" id="WP_053398013.1">
    <property type="nucleotide sequence ID" value="NZ_LFQU01000007.1"/>
</dbReference>
<evidence type="ECO:0000256" key="5">
    <source>
        <dbReference type="ARBA" id="ARBA00022691"/>
    </source>
</evidence>
<dbReference type="NCBIfam" id="NF001785">
    <property type="entry name" value="PRK00517.2-2"/>
    <property type="match status" value="1"/>
</dbReference>
<name>A0A8E1QY15_9BACT</name>
<keyword evidence="3" id="KW-0489">Methyltransferase</keyword>
<proteinExistence type="inferred from homology"/>
<comment type="similarity">
    <text evidence="1">Belongs to the methyltransferase superfamily. PrmA family.</text>
</comment>
<dbReference type="PANTHER" id="PTHR43648">
    <property type="entry name" value="ELECTRON TRANSFER FLAVOPROTEIN BETA SUBUNIT LYSINE METHYLTRANSFERASE"/>
    <property type="match status" value="1"/>
</dbReference>
<dbReference type="AlphaFoldDB" id="A0A8E1QY15"/>
<evidence type="ECO:0000256" key="2">
    <source>
        <dbReference type="ARBA" id="ARBA00022490"/>
    </source>
</evidence>
<evidence type="ECO:0008006" key="8">
    <source>
        <dbReference type="Google" id="ProtNLM"/>
    </source>
</evidence>
<keyword evidence="5" id="KW-0949">S-adenosyl-L-methionine</keyword>
<accession>A0A8E1QY15</accession>
<keyword evidence="4" id="KW-0808">Transferase</keyword>
<dbReference type="GO" id="GO:0008276">
    <property type="term" value="F:protein methyltransferase activity"/>
    <property type="evidence" value="ECO:0007669"/>
    <property type="project" value="InterPro"/>
</dbReference>
<dbReference type="EMBL" id="LFQU01000007">
    <property type="protein sequence ID" value="KOO68895.1"/>
    <property type="molecule type" value="Genomic_DNA"/>
</dbReference>
<keyword evidence="7" id="KW-1185">Reference proteome</keyword>
<dbReference type="Proteomes" id="UP000036951">
    <property type="component" value="Unassembled WGS sequence"/>
</dbReference>
<gene>
    <name evidence="6" type="ORF">ACU52_05205</name>
</gene>